<dbReference type="InterPro" id="IPR050297">
    <property type="entry name" value="LipidA_mod_glycosyltrf_83"/>
</dbReference>
<evidence type="ECO:0000256" key="5">
    <source>
        <dbReference type="ARBA" id="ARBA00022692"/>
    </source>
</evidence>
<evidence type="ECO:0000259" key="11">
    <source>
        <dbReference type="Pfam" id="PF25230"/>
    </source>
</evidence>
<feature type="transmembrane region" description="Helical" evidence="9">
    <location>
        <begin position="152"/>
        <end position="175"/>
    </location>
</feature>
<evidence type="ECO:0000313" key="12">
    <source>
        <dbReference type="EMBL" id="MFC7058415.1"/>
    </source>
</evidence>
<feature type="domain" description="DUF7846" evidence="11">
    <location>
        <begin position="490"/>
        <end position="649"/>
    </location>
</feature>
<keyword evidence="7 9" id="KW-0472">Membrane</keyword>
<keyword evidence="6 9" id="KW-1133">Transmembrane helix</keyword>
<feature type="domain" description="Glycosyltransferase RgtA/B/C/D-like" evidence="10">
    <location>
        <begin position="106"/>
        <end position="230"/>
    </location>
</feature>
<feature type="region of interest" description="Disordered" evidence="8">
    <location>
        <begin position="646"/>
        <end position="735"/>
    </location>
</feature>
<name>A0ABD5VYQ1_9EURY</name>
<comment type="subcellular location">
    <subcellularLocation>
        <location evidence="1">Cell membrane</location>
        <topology evidence="1">Multi-pass membrane protein</topology>
    </subcellularLocation>
</comment>
<feature type="transmembrane region" description="Helical" evidence="9">
    <location>
        <begin position="440"/>
        <end position="461"/>
    </location>
</feature>
<evidence type="ECO:0000256" key="1">
    <source>
        <dbReference type="ARBA" id="ARBA00004651"/>
    </source>
</evidence>
<dbReference type="InterPro" id="IPR057168">
    <property type="entry name" value="DUF7846"/>
</dbReference>
<evidence type="ECO:0000256" key="4">
    <source>
        <dbReference type="ARBA" id="ARBA00022679"/>
    </source>
</evidence>
<keyword evidence="13" id="KW-1185">Reference proteome</keyword>
<feature type="compositionally biased region" description="Basic residues" evidence="8">
    <location>
        <begin position="693"/>
        <end position="702"/>
    </location>
</feature>
<evidence type="ECO:0000256" key="2">
    <source>
        <dbReference type="ARBA" id="ARBA00022475"/>
    </source>
</evidence>
<feature type="compositionally biased region" description="Polar residues" evidence="8">
    <location>
        <begin position="662"/>
        <end position="672"/>
    </location>
</feature>
<accession>A0ABD5VYQ1</accession>
<sequence>MSNGGGGKRIRKRLGQFVVRARDRLRSLPPETIAAGALALLAGVVVFALASTVFEYHSSNHDEAVYLQQAAMLLDGQLELAAGDLAGAFRPWFFIDDGGQLYPKYSPVPAAMYAVSMALFGEPRLTLAAVAAANTGLVYLLGSAVVDRRVGLIAAAVFACSPMALITSATFLPYAPTTALNLGFAVAYLRGVRTGRYRWGALAGLAIGAAFFARPYTAVLFAAPFVVHAAYTAIRSLADDGLRPVPPAAVRQAVTALCGLLFVAVTLAYNARLTGDPLVFPYEAFAPLDGPGFGYRQILNHAIEYTPGVALRANGFAVWYLLSRWVAAGLLGTALAVGGVWVVLRARHAARDSPVDTTAGLLLAAVVPSVVLGNVPFWGNYNVLATLSDPTDGLASQFGPFYHFDLLAPVAIFAAVALVVGWRWLSPRLAVSLPASPRQIALSGLLVSLLVLVGTSAALAATPMERNAAHADKYETAYEPFETAGFENDLVFVPTPYGEWQAHPFQVLRNEPGFDGPVVYALNRGPEENFAVIDAHPDRSLHRYTYRGEWTADASDHVQPKLEALALRRGEAFDGETVVGVPDRVERARVGLTTREGDAVEYTVDDPEAELTVPWSLDADTASLDGAGSVAIEETDVVVVTVTLVQSEGRHSPTDRRRPSEPTATQSRSSGPRTAGLSAHDRLWTRGDLSPRAPRRAPRWRRVPCLTRRIVTGSEGGTSRVPEPAPRRSRRSTRV</sequence>
<dbReference type="PANTHER" id="PTHR33908:SF11">
    <property type="entry name" value="MEMBRANE PROTEIN"/>
    <property type="match status" value="1"/>
</dbReference>
<feature type="transmembrane region" description="Helical" evidence="9">
    <location>
        <begin position="325"/>
        <end position="346"/>
    </location>
</feature>
<gene>
    <name evidence="12" type="ORF">ACFQQG_09790</name>
</gene>
<evidence type="ECO:0000256" key="6">
    <source>
        <dbReference type="ARBA" id="ARBA00022989"/>
    </source>
</evidence>
<feature type="transmembrane region" description="Helical" evidence="9">
    <location>
        <begin position="33"/>
        <end position="54"/>
    </location>
</feature>
<dbReference type="InterPro" id="IPR038731">
    <property type="entry name" value="RgtA/B/C-like"/>
</dbReference>
<evidence type="ECO:0000256" key="7">
    <source>
        <dbReference type="ARBA" id="ARBA00023136"/>
    </source>
</evidence>
<comment type="caution">
    <text evidence="12">The sequence shown here is derived from an EMBL/GenBank/DDBJ whole genome shotgun (WGS) entry which is preliminary data.</text>
</comment>
<evidence type="ECO:0000256" key="9">
    <source>
        <dbReference type="SAM" id="Phobius"/>
    </source>
</evidence>
<dbReference type="Proteomes" id="UP001596445">
    <property type="component" value="Unassembled WGS sequence"/>
</dbReference>
<dbReference type="GO" id="GO:0016757">
    <property type="term" value="F:glycosyltransferase activity"/>
    <property type="evidence" value="ECO:0007669"/>
    <property type="project" value="UniProtKB-KW"/>
</dbReference>
<feature type="transmembrane region" description="Helical" evidence="9">
    <location>
        <begin position="401"/>
        <end position="420"/>
    </location>
</feature>
<dbReference type="RefSeq" id="WP_382185333.1">
    <property type="nucleotide sequence ID" value="NZ_JBHSZI010000001.1"/>
</dbReference>
<keyword evidence="3 12" id="KW-0328">Glycosyltransferase</keyword>
<evidence type="ECO:0000313" key="13">
    <source>
        <dbReference type="Proteomes" id="UP001596445"/>
    </source>
</evidence>
<evidence type="ECO:0000259" key="10">
    <source>
        <dbReference type="Pfam" id="PF13231"/>
    </source>
</evidence>
<reference evidence="12 13" key="1">
    <citation type="journal article" date="2019" name="Int. J. Syst. Evol. Microbiol.">
        <title>The Global Catalogue of Microorganisms (GCM) 10K type strain sequencing project: providing services to taxonomists for standard genome sequencing and annotation.</title>
        <authorList>
            <consortium name="The Broad Institute Genomics Platform"/>
            <consortium name="The Broad Institute Genome Sequencing Center for Infectious Disease"/>
            <person name="Wu L."/>
            <person name="Ma J."/>
        </authorList>
    </citation>
    <scope>NUCLEOTIDE SEQUENCE [LARGE SCALE GENOMIC DNA]</scope>
    <source>
        <strain evidence="12 13">JCM 30072</strain>
    </source>
</reference>
<dbReference type="GO" id="GO:0008610">
    <property type="term" value="P:lipid biosynthetic process"/>
    <property type="evidence" value="ECO:0007669"/>
    <property type="project" value="UniProtKB-ARBA"/>
</dbReference>
<feature type="transmembrane region" description="Helical" evidence="9">
    <location>
        <begin position="358"/>
        <end position="381"/>
    </location>
</feature>
<evidence type="ECO:0000256" key="8">
    <source>
        <dbReference type="SAM" id="MobiDB-lite"/>
    </source>
</evidence>
<dbReference type="GO" id="GO:0005886">
    <property type="term" value="C:plasma membrane"/>
    <property type="evidence" value="ECO:0007669"/>
    <property type="project" value="UniProtKB-SubCell"/>
</dbReference>
<dbReference type="AlphaFoldDB" id="A0ABD5VYQ1"/>
<keyword evidence="2" id="KW-1003">Cell membrane</keyword>
<dbReference type="EMBL" id="JBHSZI010000001">
    <property type="protein sequence ID" value="MFC7058415.1"/>
    <property type="molecule type" value="Genomic_DNA"/>
</dbReference>
<keyword evidence="5 9" id="KW-0812">Transmembrane</keyword>
<organism evidence="12 13">
    <name type="scientific">Halovenus salina</name>
    <dbReference type="NCBI Taxonomy" id="1510225"/>
    <lineage>
        <taxon>Archaea</taxon>
        <taxon>Methanobacteriati</taxon>
        <taxon>Methanobacteriota</taxon>
        <taxon>Stenosarchaea group</taxon>
        <taxon>Halobacteria</taxon>
        <taxon>Halobacteriales</taxon>
        <taxon>Haloarculaceae</taxon>
        <taxon>Halovenus</taxon>
    </lineage>
</organism>
<dbReference type="Pfam" id="PF13231">
    <property type="entry name" value="PMT_2"/>
    <property type="match status" value="1"/>
</dbReference>
<feature type="transmembrane region" description="Helical" evidence="9">
    <location>
        <begin position="250"/>
        <end position="271"/>
    </location>
</feature>
<dbReference type="EC" id="2.4.-.-" evidence="12"/>
<evidence type="ECO:0000256" key="3">
    <source>
        <dbReference type="ARBA" id="ARBA00022676"/>
    </source>
</evidence>
<proteinExistence type="predicted"/>
<keyword evidence="4 12" id="KW-0808">Transferase</keyword>
<protein>
    <submittedName>
        <fullName evidence="12">ArnT family glycosyltransferase</fullName>
        <ecNumber evidence="12">2.4.-.-</ecNumber>
    </submittedName>
</protein>
<feature type="transmembrane region" description="Helical" evidence="9">
    <location>
        <begin position="125"/>
        <end position="146"/>
    </location>
</feature>
<dbReference type="Pfam" id="PF25230">
    <property type="entry name" value="DUF7846"/>
    <property type="match status" value="1"/>
</dbReference>
<dbReference type="PANTHER" id="PTHR33908">
    <property type="entry name" value="MANNOSYLTRANSFERASE YKCB-RELATED"/>
    <property type="match status" value="1"/>
</dbReference>
<feature type="compositionally biased region" description="Basic and acidic residues" evidence="8">
    <location>
        <begin position="648"/>
        <end position="660"/>
    </location>
</feature>